<dbReference type="Pfam" id="PF03698">
    <property type="entry name" value="UPF0180"/>
    <property type="match status" value="1"/>
</dbReference>
<organism evidence="1 2">
    <name type="scientific">Alkaliphilus flagellatus</name>
    <dbReference type="NCBI Taxonomy" id="2841507"/>
    <lineage>
        <taxon>Bacteria</taxon>
        <taxon>Bacillati</taxon>
        <taxon>Bacillota</taxon>
        <taxon>Clostridia</taxon>
        <taxon>Peptostreptococcales</taxon>
        <taxon>Natronincolaceae</taxon>
        <taxon>Alkaliphilus</taxon>
    </lineage>
</organism>
<gene>
    <name evidence="1" type="ORF">KQI88_07760</name>
</gene>
<sequence length="87" mass="10018">MKRVAVQQGLDEIRLGLEREGYEVVDYRDEGHIDAIVYTDIYSGLDSVNNSVDGNIYGAILINANNKTIDEIEHIIETRRYERLFTK</sequence>
<proteinExistence type="predicted"/>
<accession>A0ABS6G287</accession>
<name>A0ABS6G287_9FIRM</name>
<dbReference type="RefSeq" id="WP_216415987.1">
    <property type="nucleotide sequence ID" value="NZ_JAHLQK010000003.1"/>
</dbReference>
<reference evidence="1 2" key="1">
    <citation type="submission" date="2021-06" db="EMBL/GenBank/DDBJ databases">
        <authorList>
            <person name="Sun Q."/>
            <person name="Li D."/>
        </authorList>
    </citation>
    <scope>NUCLEOTIDE SEQUENCE [LARGE SCALE GENOMIC DNA]</scope>
    <source>
        <strain evidence="1 2">MSJ-5</strain>
    </source>
</reference>
<keyword evidence="2" id="KW-1185">Reference proteome</keyword>
<dbReference type="InterPro" id="IPR005370">
    <property type="entry name" value="UPF0180"/>
</dbReference>
<protein>
    <submittedName>
        <fullName evidence="1">YkuS family protein</fullName>
    </submittedName>
</protein>
<dbReference type="EMBL" id="JAHLQK010000003">
    <property type="protein sequence ID" value="MBU5676309.1"/>
    <property type="molecule type" value="Genomic_DNA"/>
</dbReference>
<evidence type="ECO:0000313" key="1">
    <source>
        <dbReference type="EMBL" id="MBU5676309.1"/>
    </source>
</evidence>
<evidence type="ECO:0000313" key="2">
    <source>
        <dbReference type="Proteomes" id="UP000779508"/>
    </source>
</evidence>
<comment type="caution">
    <text evidence="1">The sequence shown here is derived from an EMBL/GenBank/DDBJ whole genome shotgun (WGS) entry which is preliminary data.</text>
</comment>
<dbReference type="Proteomes" id="UP000779508">
    <property type="component" value="Unassembled WGS sequence"/>
</dbReference>